<comment type="caution">
    <text evidence="5">The sequence shown here is derived from an EMBL/GenBank/DDBJ whole genome shotgun (WGS) entry which is preliminary data.</text>
</comment>
<keyword evidence="3" id="KW-0804">Transcription</keyword>
<accession>A0ABQ2M1R4</accession>
<evidence type="ECO:0000259" key="4">
    <source>
        <dbReference type="PROSITE" id="PS50043"/>
    </source>
</evidence>
<dbReference type="EMBL" id="BMNG01000007">
    <property type="protein sequence ID" value="GGO45838.1"/>
    <property type="molecule type" value="Genomic_DNA"/>
</dbReference>
<reference evidence="6" key="1">
    <citation type="journal article" date="2019" name="Int. J. Syst. Evol. Microbiol.">
        <title>The Global Catalogue of Microorganisms (GCM) 10K type strain sequencing project: providing services to taxonomists for standard genome sequencing and annotation.</title>
        <authorList>
            <consortium name="The Broad Institute Genomics Platform"/>
            <consortium name="The Broad Institute Genome Sequencing Center for Infectious Disease"/>
            <person name="Wu L."/>
            <person name="Ma J."/>
        </authorList>
    </citation>
    <scope>NUCLEOTIDE SEQUENCE [LARGE SCALE GENOMIC DNA]</scope>
    <source>
        <strain evidence="6">CGMCC 4.7349</strain>
    </source>
</reference>
<evidence type="ECO:0000256" key="3">
    <source>
        <dbReference type="ARBA" id="ARBA00023163"/>
    </source>
</evidence>
<dbReference type="PROSITE" id="PS00622">
    <property type="entry name" value="HTH_LUXR_1"/>
    <property type="match status" value="1"/>
</dbReference>
<sequence>MTIGVERAVSQFSGVAGEATTVLELGRELARELGHLVPHDGFMLSGLDPLTRVSCFLSGQHTYSYGSLREVLLGEFRYRDRHPFAELWRGASQIGVLGSGVREERDSVRLHEVMAPQGFGSEMRLALVSGGLLWGTMALVRERGRPCFTAAEAVHAQCAVAPLAQALRHFVTRRTPHPLRSTRPPAVVVIDGTDRIRAATPEGRAWLRACLPGFTGPDSLLRITYMHITVMARCRRGPVVNRIPTPDGWIEMHAQPLADTGTDPGAGDVAITIQPATARTLLPAVAAWYGITAREVAVLREALEGLPAKQIARRLGVSPHTVNDHFKALYRKVGVSAREELLATLSH</sequence>
<dbReference type="InterPro" id="IPR036388">
    <property type="entry name" value="WH-like_DNA-bd_sf"/>
</dbReference>
<evidence type="ECO:0000256" key="1">
    <source>
        <dbReference type="ARBA" id="ARBA00023015"/>
    </source>
</evidence>
<dbReference type="InterPro" id="IPR016032">
    <property type="entry name" value="Sig_transdc_resp-reg_C-effctor"/>
</dbReference>
<dbReference type="PRINTS" id="PR00038">
    <property type="entry name" value="HTHLUXR"/>
</dbReference>
<dbReference type="RefSeq" id="WP_189174670.1">
    <property type="nucleotide sequence ID" value="NZ_BMNG01000007.1"/>
</dbReference>
<name>A0ABQ2M1R4_9ACTN</name>
<evidence type="ECO:0000313" key="5">
    <source>
        <dbReference type="EMBL" id="GGO45838.1"/>
    </source>
</evidence>
<keyword evidence="2" id="KW-0238">DNA-binding</keyword>
<protein>
    <recommendedName>
        <fullName evidence="4">HTH luxR-type domain-containing protein</fullName>
    </recommendedName>
</protein>
<keyword evidence="6" id="KW-1185">Reference proteome</keyword>
<organism evidence="5 6">
    <name type="scientific">Streptomyces lasiicapitis</name>
    <dbReference type="NCBI Taxonomy" id="1923961"/>
    <lineage>
        <taxon>Bacteria</taxon>
        <taxon>Bacillati</taxon>
        <taxon>Actinomycetota</taxon>
        <taxon>Actinomycetes</taxon>
        <taxon>Kitasatosporales</taxon>
        <taxon>Streptomycetaceae</taxon>
        <taxon>Streptomyces</taxon>
    </lineage>
</organism>
<dbReference type="CDD" id="cd06170">
    <property type="entry name" value="LuxR_C_like"/>
    <property type="match status" value="1"/>
</dbReference>
<keyword evidence="1" id="KW-0805">Transcription regulation</keyword>
<dbReference type="SMART" id="SM00421">
    <property type="entry name" value="HTH_LUXR"/>
    <property type="match status" value="1"/>
</dbReference>
<dbReference type="PANTHER" id="PTHR44688">
    <property type="entry name" value="DNA-BINDING TRANSCRIPTIONAL ACTIVATOR DEVR_DOSR"/>
    <property type="match status" value="1"/>
</dbReference>
<dbReference type="PANTHER" id="PTHR44688:SF16">
    <property type="entry name" value="DNA-BINDING TRANSCRIPTIONAL ACTIVATOR DEVR_DOSR"/>
    <property type="match status" value="1"/>
</dbReference>
<dbReference type="Proteomes" id="UP000656881">
    <property type="component" value="Unassembled WGS sequence"/>
</dbReference>
<dbReference type="PROSITE" id="PS50043">
    <property type="entry name" value="HTH_LUXR_2"/>
    <property type="match status" value="1"/>
</dbReference>
<dbReference type="Pfam" id="PF00196">
    <property type="entry name" value="GerE"/>
    <property type="match status" value="1"/>
</dbReference>
<gene>
    <name evidence="5" type="ORF">GCM10012286_35340</name>
</gene>
<dbReference type="Gene3D" id="1.10.10.10">
    <property type="entry name" value="Winged helix-like DNA-binding domain superfamily/Winged helix DNA-binding domain"/>
    <property type="match status" value="1"/>
</dbReference>
<evidence type="ECO:0000256" key="2">
    <source>
        <dbReference type="ARBA" id="ARBA00023125"/>
    </source>
</evidence>
<dbReference type="SUPFAM" id="SSF46894">
    <property type="entry name" value="C-terminal effector domain of the bipartite response regulators"/>
    <property type="match status" value="1"/>
</dbReference>
<feature type="domain" description="HTH luxR-type" evidence="4">
    <location>
        <begin position="284"/>
        <end position="347"/>
    </location>
</feature>
<evidence type="ECO:0000313" key="6">
    <source>
        <dbReference type="Proteomes" id="UP000656881"/>
    </source>
</evidence>
<proteinExistence type="predicted"/>
<dbReference type="InterPro" id="IPR000792">
    <property type="entry name" value="Tscrpt_reg_LuxR_C"/>
</dbReference>